<keyword evidence="1" id="KW-0472">Membrane</keyword>
<dbReference type="EMBL" id="CP032317">
    <property type="protein sequence ID" value="AYA38284.1"/>
    <property type="molecule type" value="Genomic_DNA"/>
</dbReference>
<evidence type="ECO:0000313" key="3">
    <source>
        <dbReference type="Proteomes" id="UP000262802"/>
    </source>
</evidence>
<keyword evidence="1" id="KW-0812">Transmembrane</keyword>
<dbReference type="AlphaFoldDB" id="A0A3B7R2G9"/>
<accession>A0A3B7R2G9</accession>
<evidence type="ECO:0008006" key="4">
    <source>
        <dbReference type="Google" id="ProtNLM"/>
    </source>
</evidence>
<feature type="transmembrane region" description="Helical" evidence="1">
    <location>
        <begin position="35"/>
        <end position="59"/>
    </location>
</feature>
<sequence length="62" mass="7209">MPSANHLNLNRITTMRTEILRTLAATALRHKRYRLLWAVLAGYFIYRFGAAVGETLYFLQHS</sequence>
<evidence type="ECO:0000256" key="1">
    <source>
        <dbReference type="SAM" id="Phobius"/>
    </source>
</evidence>
<protein>
    <recommendedName>
        <fullName evidence="4">ABC transporter permease</fullName>
    </recommendedName>
</protein>
<dbReference type="KEGG" id="hyh:D3Y59_15285"/>
<organism evidence="2 3">
    <name type="scientific">Hymenobacter oligotrophus</name>
    <dbReference type="NCBI Taxonomy" id="2319843"/>
    <lineage>
        <taxon>Bacteria</taxon>
        <taxon>Pseudomonadati</taxon>
        <taxon>Bacteroidota</taxon>
        <taxon>Cytophagia</taxon>
        <taxon>Cytophagales</taxon>
        <taxon>Hymenobacteraceae</taxon>
        <taxon>Hymenobacter</taxon>
    </lineage>
</organism>
<reference evidence="2 3" key="1">
    <citation type="submission" date="2018-09" db="EMBL/GenBank/DDBJ databases">
        <title>Hymenobacter medium sp. nov., isolated from R2A medium.</title>
        <authorList>
            <person name="Yingchao G."/>
        </authorList>
    </citation>
    <scope>NUCLEOTIDE SEQUENCE [LARGE SCALE GENOMIC DNA]</scope>
    <source>
        <strain evidence="3">sh-6</strain>
    </source>
</reference>
<name>A0A3B7R2G9_9BACT</name>
<evidence type="ECO:0000313" key="2">
    <source>
        <dbReference type="EMBL" id="AYA38284.1"/>
    </source>
</evidence>
<proteinExistence type="predicted"/>
<dbReference type="Proteomes" id="UP000262802">
    <property type="component" value="Chromosome"/>
</dbReference>
<gene>
    <name evidence="2" type="ORF">D3Y59_15285</name>
</gene>
<keyword evidence="3" id="KW-1185">Reference proteome</keyword>
<keyword evidence="1" id="KW-1133">Transmembrane helix</keyword>